<reference evidence="2" key="1">
    <citation type="submission" date="2017-11" db="EMBL/GenBank/DDBJ databases">
        <authorList>
            <person name="Zhu W."/>
        </authorList>
    </citation>
    <scope>NUCLEOTIDE SEQUENCE [LARGE SCALE GENOMIC DNA]</scope>
    <source>
        <strain evidence="2">CAU 1183</strain>
    </source>
</reference>
<keyword evidence="2" id="KW-1185">Reference proteome</keyword>
<evidence type="ECO:0000313" key="1">
    <source>
        <dbReference type="EMBL" id="RDW20082.1"/>
    </source>
</evidence>
<evidence type="ECO:0000313" key="2">
    <source>
        <dbReference type="Proteomes" id="UP000257143"/>
    </source>
</evidence>
<proteinExistence type="predicted"/>
<dbReference type="OrthoDB" id="3035575at2"/>
<dbReference type="Proteomes" id="UP000257143">
    <property type="component" value="Unassembled WGS sequence"/>
</dbReference>
<protein>
    <recommendedName>
        <fullName evidence="3">PIN domain-containing protein</fullName>
    </recommendedName>
</protein>
<gene>
    <name evidence="1" type="ORF">CWR48_04990</name>
</gene>
<dbReference type="RefSeq" id="WP_115771971.1">
    <property type="nucleotide sequence ID" value="NZ_PIOC01000010.1"/>
</dbReference>
<dbReference type="EMBL" id="PIOC01000010">
    <property type="protein sequence ID" value="RDW20082.1"/>
    <property type="molecule type" value="Genomic_DNA"/>
</dbReference>
<dbReference type="AlphaFoldDB" id="A0A3D8PWD9"/>
<name>A0A3D8PWD9_9BACI</name>
<accession>A0A3D8PWD9</accession>
<evidence type="ECO:0008006" key="3">
    <source>
        <dbReference type="Google" id="ProtNLM"/>
    </source>
</evidence>
<organism evidence="1 2">
    <name type="scientific">Oceanobacillus arenosus</name>
    <dbReference type="NCBI Taxonomy" id="1229153"/>
    <lineage>
        <taxon>Bacteria</taxon>
        <taxon>Bacillati</taxon>
        <taxon>Bacillota</taxon>
        <taxon>Bacilli</taxon>
        <taxon>Bacillales</taxon>
        <taxon>Bacillaceae</taxon>
        <taxon>Oceanobacillus</taxon>
    </lineage>
</organism>
<comment type="caution">
    <text evidence="1">The sequence shown here is derived from an EMBL/GenBank/DDBJ whole genome shotgun (WGS) entry which is preliminary data.</text>
</comment>
<sequence>MTVPKYDCICDTNIWVKVCIGAVHEVYLERFNVIGIADAVKNEIVKWDSNEDEFKKICSLFYEYENKNLFVINLIDLEPITRKIIENELKQEGFIDLDNSNKKIEDLGEFVSFLYAYHLEVPYMHSSDTNFSEEIQNGRVLSKYKGIEIVTWNEISETITDNHSERIKLNKMVEEKSKVMSRRNERRKEENDMDRKLQQLMDRFSKVY</sequence>